<dbReference type="SMART" id="SM00862">
    <property type="entry name" value="Trans_reg_C"/>
    <property type="match status" value="1"/>
</dbReference>
<keyword evidence="9" id="KW-1185">Reference proteome</keyword>
<dbReference type="AlphaFoldDB" id="A0A1I1VP79"/>
<dbReference type="RefSeq" id="WP_217641416.1">
    <property type="nucleotide sequence ID" value="NZ_FOMZ01000004.1"/>
</dbReference>
<evidence type="ECO:0000256" key="3">
    <source>
        <dbReference type="ARBA" id="ARBA00023125"/>
    </source>
</evidence>
<feature type="domain" description="OmpR/PhoB-type" evidence="7">
    <location>
        <begin position="123"/>
        <end position="223"/>
    </location>
</feature>
<evidence type="ECO:0000259" key="7">
    <source>
        <dbReference type="PROSITE" id="PS51755"/>
    </source>
</evidence>
<dbReference type="GO" id="GO:0006355">
    <property type="term" value="P:regulation of DNA-templated transcription"/>
    <property type="evidence" value="ECO:0007669"/>
    <property type="project" value="InterPro"/>
</dbReference>
<evidence type="ECO:0000256" key="4">
    <source>
        <dbReference type="PROSITE-ProRule" id="PRU00169"/>
    </source>
</evidence>
<dbReference type="GO" id="GO:0000976">
    <property type="term" value="F:transcription cis-regulatory region binding"/>
    <property type="evidence" value="ECO:0007669"/>
    <property type="project" value="TreeGrafter"/>
</dbReference>
<dbReference type="Gene3D" id="6.10.250.690">
    <property type="match status" value="1"/>
</dbReference>
<dbReference type="InterPro" id="IPR001867">
    <property type="entry name" value="OmpR/PhoB-type_DNA-bd"/>
</dbReference>
<evidence type="ECO:0000256" key="1">
    <source>
        <dbReference type="ARBA" id="ARBA00022553"/>
    </source>
</evidence>
<dbReference type="PROSITE" id="PS51755">
    <property type="entry name" value="OMPR_PHOB"/>
    <property type="match status" value="1"/>
</dbReference>
<dbReference type="CDD" id="cd00383">
    <property type="entry name" value="trans_reg_C"/>
    <property type="match status" value="1"/>
</dbReference>
<keyword evidence="3 5" id="KW-0238">DNA-binding</keyword>
<dbReference type="GO" id="GO:0000156">
    <property type="term" value="F:phosphorelay response regulator activity"/>
    <property type="evidence" value="ECO:0007669"/>
    <property type="project" value="TreeGrafter"/>
</dbReference>
<evidence type="ECO:0000313" key="9">
    <source>
        <dbReference type="Proteomes" id="UP000198716"/>
    </source>
</evidence>
<dbReference type="GO" id="GO:0005829">
    <property type="term" value="C:cytosol"/>
    <property type="evidence" value="ECO:0007669"/>
    <property type="project" value="TreeGrafter"/>
</dbReference>
<reference evidence="9" key="1">
    <citation type="submission" date="2016-10" db="EMBL/GenBank/DDBJ databases">
        <authorList>
            <person name="Varghese N."/>
            <person name="Submissions S."/>
        </authorList>
    </citation>
    <scope>NUCLEOTIDE SEQUENCE [LARGE SCALE GENOMIC DNA]</scope>
    <source>
        <strain evidence="9">DSM 45004</strain>
    </source>
</reference>
<evidence type="ECO:0000256" key="2">
    <source>
        <dbReference type="ARBA" id="ARBA00023012"/>
    </source>
</evidence>
<feature type="domain" description="Response regulatory" evidence="6">
    <location>
        <begin position="2"/>
        <end position="112"/>
    </location>
</feature>
<dbReference type="GO" id="GO:0032993">
    <property type="term" value="C:protein-DNA complex"/>
    <property type="evidence" value="ECO:0007669"/>
    <property type="project" value="TreeGrafter"/>
</dbReference>
<organism evidence="8 9">
    <name type="scientific">Actinopolyspora alba</name>
    <dbReference type="NCBI Taxonomy" id="673379"/>
    <lineage>
        <taxon>Bacteria</taxon>
        <taxon>Bacillati</taxon>
        <taxon>Actinomycetota</taxon>
        <taxon>Actinomycetes</taxon>
        <taxon>Actinopolysporales</taxon>
        <taxon>Actinopolysporaceae</taxon>
        <taxon>Actinopolyspora</taxon>
        <taxon>Actinopolyspora alba group</taxon>
    </lineage>
</organism>
<proteinExistence type="predicted"/>
<dbReference type="SUPFAM" id="SSF52172">
    <property type="entry name" value="CheY-like"/>
    <property type="match status" value="1"/>
</dbReference>
<dbReference type="Proteomes" id="UP000198716">
    <property type="component" value="Unassembled WGS sequence"/>
</dbReference>
<gene>
    <name evidence="8" type="ORF">SAMN04487819_10462</name>
</gene>
<dbReference type="InterPro" id="IPR011006">
    <property type="entry name" value="CheY-like_superfamily"/>
</dbReference>
<evidence type="ECO:0000259" key="6">
    <source>
        <dbReference type="PROSITE" id="PS50110"/>
    </source>
</evidence>
<dbReference type="EMBL" id="FOMZ01000004">
    <property type="protein sequence ID" value="SFD84827.1"/>
    <property type="molecule type" value="Genomic_DNA"/>
</dbReference>
<dbReference type="Pfam" id="PF00486">
    <property type="entry name" value="Trans_reg_C"/>
    <property type="match status" value="1"/>
</dbReference>
<feature type="modified residue" description="4-aspartylphosphate" evidence="4">
    <location>
        <position position="49"/>
    </location>
</feature>
<dbReference type="Pfam" id="PF00072">
    <property type="entry name" value="Response_reg"/>
    <property type="match status" value="1"/>
</dbReference>
<dbReference type="InterPro" id="IPR001789">
    <property type="entry name" value="Sig_transdc_resp-reg_receiver"/>
</dbReference>
<dbReference type="PANTHER" id="PTHR48111">
    <property type="entry name" value="REGULATOR OF RPOS"/>
    <property type="match status" value="1"/>
</dbReference>
<dbReference type="PROSITE" id="PS50110">
    <property type="entry name" value="RESPONSE_REGULATORY"/>
    <property type="match status" value="1"/>
</dbReference>
<dbReference type="PANTHER" id="PTHR48111:SF40">
    <property type="entry name" value="PHOSPHATE REGULON TRANSCRIPTIONAL REGULATORY PROTEIN PHOB"/>
    <property type="match status" value="1"/>
</dbReference>
<name>A0A1I1VP79_9ACTN</name>
<dbReference type="SMART" id="SM00448">
    <property type="entry name" value="REC"/>
    <property type="match status" value="1"/>
</dbReference>
<evidence type="ECO:0000313" key="8">
    <source>
        <dbReference type="EMBL" id="SFD84827.1"/>
    </source>
</evidence>
<keyword evidence="2" id="KW-0902">Two-component regulatory system</keyword>
<sequence>MRLLVVENEETVAVPLINGLRRHGYDVVGVDTGNQALEIYEDVDLVLLDLELPDMDGLEVCRTVTEANTPVIAFTERGTESDRVLGLQAGSDDCLDKPYGFRELMARIDAVMRRVERQNSLAEPLITRGQLRINNANRQVWLGSERIEVTPKEFELLFLLASRPGVVHSRHQLMSEVWGDSMNHKASTRPSRTIDTHVSSLRSKLGSGHWIHTVRGFGFCFTAE</sequence>
<keyword evidence="1 4" id="KW-0597">Phosphoprotein</keyword>
<evidence type="ECO:0000256" key="5">
    <source>
        <dbReference type="PROSITE-ProRule" id="PRU01091"/>
    </source>
</evidence>
<accession>A0A1I1VP79</accession>
<feature type="DNA-binding region" description="OmpR/PhoB-type" evidence="5">
    <location>
        <begin position="123"/>
        <end position="223"/>
    </location>
</feature>
<dbReference type="Gene3D" id="3.40.50.2300">
    <property type="match status" value="1"/>
</dbReference>
<dbReference type="InterPro" id="IPR039420">
    <property type="entry name" value="WalR-like"/>
</dbReference>
<dbReference type="InterPro" id="IPR036388">
    <property type="entry name" value="WH-like_DNA-bd_sf"/>
</dbReference>
<dbReference type="Gene3D" id="1.10.10.10">
    <property type="entry name" value="Winged helix-like DNA-binding domain superfamily/Winged helix DNA-binding domain"/>
    <property type="match status" value="1"/>
</dbReference>
<protein>
    <submittedName>
        <fullName evidence="8">DNA-binding response regulator, OmpR family, contains REC and winged-helix (WHTH) domain</fullName>
    </submittedName>
</protein>